<dbReference type="STRING" id="1798401.A2363_05105"/>
<name>A0A1F6BF92_9BACT</name>
<proteinExistence type="predicted"/>
<evidence type="ECO:0000313" key="1">
    <source>
        <dbReference type="EMBL" id="OGG35619.1"/>
    </source>
</evidence>
<protein>
    <submittedName>
        <fullName evidence="1">Uncharacterized protein</fullName>
    </submittedName>
</protein>
<organism evidence="1 2">
    <name type="scientific">Candidatus Gottesmanbacteria bacterium RIFOXYB1_FULL_47_11</name>
    <dbReference type="NCBI Taxonomy" id="1798401"/>
    <lineage>
        <taxon>Bacteria</taxon>
        <taxon>Candidatus Gottesmaniibacteriota</taxon>
    </lineage>
</organism>
<evidence type="ECO:0000313" key="2">
    <source>
        <dbReference type="Proteomes" id="UP000176186"/>
    </source>
</evidence>
<reference evidence="1 2" key="1">
    <citation type="journal article" date="2016" name="Nat. Commun.">
        <title>Thousands of microbial genomes shed light on interconnected biogeochemical processes in an aquifer system.</title>
        <authorList>
            <person name="Anantharaman K."/>
            <person name="Brown C.T."/>
            <person name="Hug L.A."/>
            <person name="Sharon I."/>
            <person name="Castelle C.J."/>
            <person name="Probst A.J."/>
            <person name="Thomas B.C."/>
            <person name="Singh A."/>
            <person name="Wilkins M.J."/>
            <person name="Karaoz U."/>
            <person name="Brodie E.L."/>
            <person name="Williams K.H."/>
            <person name="Hubbard S.S."/>
            <person name="Banfield J.F."/>
        </authorList>
    </citation>
    <scope>NUCLEOTIDE SEQUENCE [LARGE SCALE GENOMIC DNA]</scope>
</reference>
<dbReference type="AlphaFoldDB" id="A0A1F6BF92"/>
<dbReference type="EMBL" id="MFKE01000011">
    <property type="protein sequence ID" value="OGG35619.1"/>
    <property type="molecule type" value="Genomic_DNA"/>
</dbReference>
<accession>A0A1F6BF92</accession>
<dbReference type="Proteomes" id="UP000176186">
    <property type="component" value="Unassembled WGS sequence"/>
</dbReference>
<sequence>MPTPEQTESLRYITSPKEAVRKEMVSRFLTTGFDTQLALMKEPALETHLRAVFPAISPDDISRIRAVAGTIGEFAQTAKRWSSIEYMKDRVPHAIEAAWFGPITTVTVQDNAIPNLPTLRNQRYVSPYTFLSMYPIEVHQVQYFSRFPKTHYPLAGTVYIAATPYVIRHKYYYTNPDRADFVMMPRTHLETQIQWSTATEDHLLAYGARIHRSMDISCSRDRWHIDHPLSGSFESGNK</sequence>
<comment type="caution">
    <text evidence="1">The sequence shown here is derived from an EMBL/GenBank/DDBJ whole genome shotgun (WGS) entry which is preliminary data.</text>
</comment>
<gene>
    <name evidence="1" type="ORF">A2363_05105</name>
</gene>